<feature type="region of interest" description="Disordered" evidence="1">
    <location>
        <begin position="120"/>
        <end position="155"/>
    </location>
</feature>
<keyword evidence="4" id="KW-1185">Reference proteome</keyword>
<dbReference type="EMBL" id="AP028215">
    <property type="protein sequence ID" value="BEI91475.1"/>
    <property type="molecule type" value="Genomic_DNA"/>
</dbReference>
<evidence type="ECO:0000259" key="2">
    <source>
        <dbReference type="PROSITE" id="PS50035"/>
    </source>
</evidence>
<sequence>MDPPPPPDLAAPPTVLALRDLAPPVQGRPGSLASVRSGRDLVKAADETVFVPEQLYAFLTSPEHTVTACLGNATVDMPVRIIAEHLFGLGYGSFGLWTGEMPTRPPERVERDPLKGVKGWLGRITGKPGRRSGSPAKKENESERASDESDADTDTIRSMRNLSTSELDEVRRCGQWRGASPSDLFLNIYAQALLALEKNPLNGLVSPALMGACGVAPLTIISHSLDIVRHYASLIARSKSEIFFTTNVWEASEAASIVADALRALSKAVMERGGPKVVVKIMYDRGVADGGAHQRVDPKIFSSPAVGLPSPEEVPGCSLEVQNYHIPPVGSFHQKTVIVDRQVALLSSNNVQNRDDVGFMVQLEGPIVQSIYDTAILSWWMSFKDPLPLLARPPEYPDTLSEQDFIFGEAHKDVEGMGDREAIAERTRQRLVLTPPVEGNPFSPVVVHAPHAPFPVAMVNRTPRGRRGCGDAFVPQNQAWLAGFKFATRKVFLQTPTFSAKPLVLAALEAVRRGVVVEIYADLEFDNGTPSAEGRANQLVAAYMYSQLVPEHRQNLRVYWYTAKGDSIVDEQIAVQGNGNADVNSWLHAQEINVLVDSAQLCREWRTALDANQDTRAQGRVGDDGVWRDASGRALPAAPESTPATMPRTLVRETPVRDVRNREPRPPMPKRDSGGIALVKKAAAAAAAKSPRPQSMDGKKV</sequence>
<dbReference type="GO" id="GO:0032049">
    <property type="term" value="P:cardiolipin biosynthetic process"/>
    <property type="evidence" value="ECO:0007669"/>
    <property type="project" value="UniProtKB-ARBA"/>
</dbReference>
<dbReference type="Proteomes" id="UP001233271">
    <property type="component" value="Chromosome 4"/>
</dbReference>
<protein>
    <recommendedName>
        <fullName evidence="2">PLD phosphodiesterase domain-containing protein</fullName>
    </recommendedName>
</protein>
<feature type="domain" description="PLD phosphodiesterase" evidence="2">
    <location>
        <begin position="328"/>
        <end position="355"/>
    </location>
</feature>
<dbReference type="InterPro" id="IPR001736">
    <property type="entry name" value="PLipase_D/transphosphatidylase"/>
</dbReference>
<reference evidence="3" key="1">
    <citation type="journal article" date="2023" name="BMC Genomics">
        <title>Chromosome-level genome assemblies of Cutaneotrichosporon spp. (Trichosporonales, Basidiomycota) reveal imbalanced evolution between nucleotide sequences and chromosome synteny.</title>
        <authorList>
            <person name="Kobayashi Y."/>
            <person name="Kayamori A."/>
            <person name="Aoki K."/>
            <person name="Shiwa Y."/>
            <person name="Matsutani M."/>
            <person name="Fujita N."/>
            <person name="Sugita T."/>
            <person name="Iwasaki W."/>
            <person name="Tanaka N."/>
            <person name="Takashima M."/>
        </authorList>
    </citation>
    <scope>NUCLEOTIDE SEQUENCE</scope>
    <source>
        <strain evidence="3">HIS019</strain>
    </source>
</reference>
<dbReference type="CDD" id="cd00138">
    <property type="entry name" value="PLDc_SF"/>
    <property type="match status" value="1"/>
</dbReference>
<accession>A0AA48L3W1</accession>
<dbReference type="PROSITE" id="PS50035">
    <property type="entry name" value="PLD"/>
    <property type="match status" value="1"/>
</dbReference>
<feature type="compositionally biased region" description="Basic and acidic residues" evidence="1">
    <location>
        <begin position="650"/>
        <end position="673"/>
    </location>
</feature>
<dbReference type="KEGG" id="ccac:CcaHIS019_0402950"/>
<dbReference type="InterPro" id="IPR025202">
    <property type="entry name" value="PLD-like_dom"/>
</dbReference>
<dbReference type="Pfam" id="PF13091">
    <property type="entry name" value="PLDc_2"/>
    <property type="match status" value="1"/>
</dbReference>
<dbReference type="Gene3D" id="3.30.870.10">
    <property type="entry name" value="Endonuclease Chain A"/>
    <property type="match status" value="2"/>
</dbReference>
<evidence type="ECO:0000313" key="3">
    <source>
        <dbReference type="EMBL" id="BEI91475.1"/>
    </source>
</evidence>
<feature type="compositionally biased region" description="Basic and acidic residues" evidence="1">
    <location>
        <begin position="621"/>
        <end position="631"/>
    </location>
</feature>
<dbReference type="GeneID" id="85495345"/>
<organism evidence="3 4">
    <name type="scientific">Cutaneotrichosporon cavernicola</name>
    <dbReference type="NCBI Taxonomy" id="279322"/>
    <lineage>
        <taxon>Eukaryota</taxon>
        <taxon>Fungi</taxon>
        <taxon>Dikarya</taxon>
        <taxon>Basidiomycota</taxon>
        <taxon>Agaricomycotina</taxon>
        <taxon>Tremellomycetes</taxon>
        <taxon>Trichosporonales</taxon>
        <taxon>Trichosporonaceae</taxon>
        <taxon>Cutaneotrichosporon</taxon>
    </lineage>
</organism>
<feature type="compositionally biased region" description="Low complexity" evidence="1">
    <location>
        <begin position="680"/>
        <end position="689"/>
    </location>
</feature>
<gene>
    <name evidence="3" type="ORF">CcaverHIS019_0402950</name>
</gene>
<feature type="region of interest" description="Disordered" evidence="1">
    <location>
        <begin position="616"/>
        <end position="701"/>
    </location>
</feature>
<dbReference type="AlphaFoldDB" id="A0AA48L3W1"/>
<dbReference type="PANTHER" id="PTHR21248:SF22">
    <property type="entry name" value="PHOSPHOLIPASE D"/>
    <property type="match status" value="1"/>
</dbReference>
<dbReference type="RefSeq" id="XP_060456740.1">
    <property type="nucleotide sequence ID" value="XM_060600114.1"/>
</dbReference>
<dbReference type="GO" id="GO:0030572">
    <property type="term" value="F:phosphatidyltransferase activity"/>
    <property type="evidence" value="ECO:0007669"/>
    <property type="project" value="UniProtKB-ARBA"/>
</dbReference>
<evidence type="ECO:0000313" key="4">
    <source>
        <dbReference type="Proteomes" id="UP001233271"/>
    </source>
</evidence>
<evidence type="ECO:0000256" key="1">
    <source>
        <dbReference type="SAM" id="MobiDB-lite"/>
    </source>
</evidence>
<name>A0AA48L3W1_9TREE</name>
<feature type="compositionally biased region" description="Basic and acidic residues" evidence="1">
    <location>
        <begin position="136"/>
        <end position="147"/>
    </location>
</feature>
<dbReference type="SUPFAM" id="SSF56024">
    <property type="entry name" value="Phospholipase D/nuclease"/>
    <property type="match status" value="2"/>
</dbReference>
<proteinExistence type="predicted"/>
<dbReference type="PANTHER" id="PTHR21248">
    <property type="entry name" value="CARDIOLIPIN SYNTHASE"/>
    <property type="match status" value="1"/>
</dbReference>